<evidence type="ECO:0000256" key="2">
    <source>
        <dbReference type="ARBA" id="ARBA00001946"/>
    </source>
</evidence>
<evidence type="ECO:0000313" key="8">
    <source>
        <dbReference type="EMBL" id="MBF8179298.1"/>
    </source>
</evidence>
<comment type="cofactor">
    <cofactor evidence="1">
        <name>Mn(2+)</name>
        <dbReference type="ChEBI" id="CHEBI:29035"/>
    </cofactor>
</comment>
<keyword evidence="4" id="KW-0378">Hydrolase</keyword>
<keyword evidence="9" id="KW-1185">Reference proteome</keyword>
<accession>A0ABS0EXP7</accession>
<gene>
    <name evidence="8" type="ORF">IXC47_16570</name>
</gene>
<reference evidence="8 9" key="1">
    <citation type="submission" date="2020-11" db="EMBL/GenBank/DDBJ databases">
        <title>WGS of Herminiimonas contaminans strain Marseille-Q4544 isolated from planarians Schmidtea mediterranea.</title>
        <authorList>
            <person name="Kangale L."/>
        </authorList>
    </citation>
    <scope>NUCLEOTIDE SEQUENCE [LARGE SCALE GENOMIC DNA]</scope>
    <source>
        <strain evidence="8 9">Marseille-Q4544</strain>
    </source>
</reference>
<dbReference type="SUPFAM" id="SSF55811">
    <property type="entry name" value="Nudix"/>
    <property type="match status" value="1"/>
</dbReference>
<dbReference type="InterPro" id="IPR045121">
    <property type="entry name" value="CoAse"/>
</dbReference>
<keyword evidence="6" id="KW-0464">Manganese</keyword>
<name>A0ABS0EXP7_9BURK</name>
<evidence type="ECO:0000256" key="1">
    <source>
        <dbReference type="ARBA" id="ARBA00001936"/>
    </source>
</evidence>
<dbReference type="CDD" id="cd03426">
    <property type="entry name" value="NUDIX_CoAse_Nudt7"/>
    <property type="match status" value="1"/>
</dbReference>
<evidence type="ECO:0000313" key="9">
    <source>
        <dbReference type="Proteomes" id="UP000657372"/>
    </source>
</evidence>
<comment type="cofactor">
    <cofactor evidence="2">
        <name>Mg(2+)</name>
        <dbReference type="ChEBI" id="CHEBI:18420"/>
    </cofactor>
</comment>
<proteinExistence type="predicted"/>
<dbReference type="InterPro" id="IPR000086">
    <property type="entry name" value="NUDIX_hydrolase_dom"/>
</dbReference>
<protein>
    <submittedName>
        <fullName evidence="8">CoA pyrophosphatase</fullName>
    </submittedName>
</protein>
<dbReference type="Pfam" id="PF00293">
    <property type="entry name" value="NUDIX"/>
    <property type="match status" value="1"/>
</dbReference>
<dbReference type="PROSITE" id="PS51462">
    <property type="entry name" value="NUDIX"/>
    <property type="match status" value="1"/>
</dbReference>
<keyword evidence="3" id="KW-0479">Metal-binding</keyword>
<organism evidence="8 9">
    <name type="scientific">Herminiimonas contaminans</name>
    <dbReference type="NCBI Taxonomy" id="1111140"/>
    <lineage>
        <taxon>Bacteria</taxon>
        <taxon>Pseudomonadati</taxon>
        <taxon>Pseudomonadota</taxon>
        <taxon>Betaproteobacteria</taxon>
        <taxon>Burkholderiales</taxon>
        <taxon>Oxalobacteraceae</taxon>
        <taxon>Herminiimonas</taxon>
    </lineage>
</organism>
<evidence type="ECO:0000256" key="5">
    <source>
        <dbReference type="ARBA" id="ARBA00022842"/>
    </source>
</evidence>
<dbReference type="PANTHER" id="PTHR12992">
    <property type="entry name" value="NUDIX HYDROLASE"/>
    <property type="match status" value="1"/>
</dbReference>
<evidence type="ECO:0000256" key="6">
    <source>
        <dbReference type="ARBA" id="ARBA00023211"/>
    </source>
</evidence>
<dbReference type="PANTHER" id="PTHR12992:SF11">
    <property type="entry name" value="MITOCHONDRIAL COENZYME A DIPHOSPHATASE NUDT8"/>
    <property type="match status" value="1"/>
</dbReference>
<sequence length="222" mass="24895">MARLHFDPELLPVDSLGGEEAVALDRLRDEALRARFSNPPAWSPEITVERLVRPMSGPLTEAAVLLPIVLREENGPTILFTQRAAHLNDHAGQISFPGGRMESYDESPIATALRETEEEVGISRSHIDVIGTLPEYHTGTGFRVTPVVGIVKPPFEVKADPFEVAEVFEVPLAFLMDGMHHQRRTAEFVTGNRTFYVMPYERFFIWGATAGMLRNLFHFLRA</sequence>
<dbReference type="Proteomes" id="UP000657372">
    <property type="component" value="Unassembled WGS sequence"/>
</dbReference>
<evidence type="ECO:0000259" key="7">
    <source>
        <dbReference type="PROSITE" id="PS51462"/>
    </source>
</evidence>
<evidence type="ECO:0000256" key="3">
    <source>
        <dbReference type="ARBA" id="ARBA00022723"/>
    </source>
</evidence>
<dbReference type="InterPro" id="IPR015797">
    <property type="entry name" value="NUDIX_hydrolase-like_dom_sf"/>
</dbReference>
<dbReference type="EMBL" id="JADOEL010000017">
    <property type="protein sequence ID" value="MBF8179298.1"/>
    <property type="molecule type" value="Genomic_DNA"/>
</dbReference>
<evidence type="ECO:0000256" key="4">
    <source>
        <dbReference type="ARBA" id="ARBA00022801"/>
    </source>
</evidence>
<dbReference type="RefSeq" id="WP_195876378.1">
    <property type="nucleotide sequence ID" value="NZ_JADOEL010000017.1"/>
</dbReference>
<keyword evidence="5" id="KW-0460">Magnesium</keyword>
<dbReference type="NCBIfam" id="NF007980">
    <property type="entry name" value="PRK10707.1"/>
    <property type="match status" value="1"/>
</dbReference>
<comment type="caution">
    <text evidence="8">The sequence shown here is derived from an EMBL/GenBank/DDBJ whole genome shotgun (WGS) entry which is preliminary data.</text>
</comment>
<dbReference type="Gene3D" id="3.90.79.10">
    <property type="entry name" value="Nucleoside Triphosphate Pyrophosphohydrolase"/>
    <property type="match status" value="1"/>
</dbReference>
<feature type="domain" description="Nudix hydrolase" evidence="7">
    <location>
        <begin position="59"/>
        <end position="201"/>
    </location>
</feature>